<dbReference type="GO" id="GO:0046872">
    <property type="term" value="F:metal ion binding"/>
    <property type="evidence" value="ECO:0007669"/>
    <property type="project" value="UniProtKB-KW"/>
</dbReference>
<feature type="compositionally biased region" description="Polar residues" evidence="21">
    <location>
        <begin position="596"/>
        <end position="607"/>
    </location>
</feature>
<reference evidence="24" key="1">
    <citation type="submission" date="2025-08" db="UniProtKB">
        <authorList>
            <consortium name="RefSeq"/>
        </authorList>
    </citation>
    <scope>IDENTIFICATION</scope>
    <source>
        <tissue evidence="24">Blood</tissue>
    </source>
</reference>
<feature type="compositionally biased region" description="Basic and acidic residues" evidence="21">
    <location>
        <begin position="393"/>
        <end position="417"/>
    </location>
</feature>
<dbReference type="InterPro" id="IPR028816">
    <property type="entry name" value="Caprin"/>
</dbReference>
<feature type="compositionally biased region" description="Polar residues" evidence="21">
    <location>
        <begin position="832"/>
        <end position="846"/>
    </location>
</feature>
<dbReference type="FunFam" id="2.60.120.40:FF:000003">
    <property type="entry name" value="caprin-2 isoform X1"/>
    <property type="match status" value="1"/>
</dbReference>
<comment type="subunit">
    <text evidence="15">Homotrimer; via C1q domain. Found in a complex with LRP6, CCNY and CDK14 during G2/M stage; CAPRIN2 functions as a scaffold for the complex by binding to CCNY via its N terminus and to CDK14 via its C terminus. Interacts with LRP5. Interacts with LRP6.</text>
</comment>
<evidence type="ECO:0000256" key="20">
    <source>
        <dbReference type="SAM" id="Coils"/>
    </source>
</evidence>
<evidence type="ECO:0000256" key="6">
    <source>
        <dbReference type="ARBA" id="ARBA00022553"/>
    </source>
</evidence>
<evidence type="ECO:0000256" key="1">
    <source>
        <dbReference type="ARBA" id="ARBA00004202"/>
    </source>
</evidence>
<keyword evidence="4" id="KW-1003">Cell membrane</keyword>
<evidence type="ECO:0000256" key="14">
    <source>
        <dbReference type="ARBA" id="ARBA00059021"/>
    </source>
</evidence>
<dbReference type="GO" id="GO:0030154">
    <property type="term" value="P:cell differentiation"/>
    <property type="evidence" value="ECO:0007669"/>
    <property type="project" value="UniProtKB-KW"/>
</dbReference>
<keyword evidence="12" id="KW-0472">Membrane</keyword>
<evidence type="ECO:0000256" key="15">
    <source>
        <dbReference type="ARBA" id="ARBA00064065"/>
    </source>
</evidence>
<feature type="compositionally biased region" description="Low complexity" evidence="21">
    <location>
        <begin position="1"/>
        <end position="16"/>
    </location>
</feature>
<keyword evidence="5" id="KW-0963">Cytoplasm</keyword>
<feature type="region of interest" description="Disordered" evidence="21">
    <location>
        <begin position="354"/>
        <end position="633"/>
    </location>
</feature>
<feature type="compositionally biased region" description="Polar residues" evidence="21">
    <location>
        <begin position="574"/>
        <end position="587"/>
    </location>
</feature>
<feature type="compositionally biased region" description="Basic and acidic residues" evidence="21">
    <location>
        <begin position="365"/>
        <end position="385"/>
    </location>
</feature>
<dbReference type="SUPFAM" id="SSF49842">
    <property type="entry name" value="TNF-like"/>
    <property type="match status" value="1"/>
</dbReference>
<feature type="compositionally biased region" description="Polar residues" evidence="21">
    <location>
        <begin position="615"/>
        <end position="633"/>
    </location>
</feature>
<keyword evidence="10" id="KW-0106">Calcium</keyword>
<evidence type="ECO:0000256" key="3">
    <source>
        <dbReference type="ARBA" id="ARBA00007950"/>
    </source>
</evidence>
<keyword evidence="9" id="KW-0221">Differentiation</keyword>
<evidence type="ECO:0000259" key="22">
    <source>
        <dbReference type="PROSITE" id="PS50871"/>
    </source>
</evidence>
<dbReference type="GO" id="GO:0017148">
    <property type="term" value="P:negative regulation of translation"/>
    <property type="evidence" value="ECO:0007669"/>
    <property type="project" value="UniProtKB-KW"/>
</dbReference>
<dbReference type="PROSITE" id="PS50871">
    <property type="entry name" value="C1Q"/>
    <property type="match status" value="1"/>
</dbReference>
<feature type="compositionally biased region" description="Basic and acidic residues" evidence="21">
    <location>
        <begin position="541"/>
        <end position="555"/>
    </location>
</feature>
<accession>A0A6P3J546</accession>
<dbReference type="GO" id="GO:0005737">
    <property type="term" value="C:cytoplasm"/>
    <property type="evidence" value="ECO:0007669"/>
    <property type="project" value="UniProtKB-SubCell"/>
</dbReference>
<dbReference type="Pfam" id="PF12287">
    <property type="entry name" value="Caprin-1_C"/>
    <property type="match status" value="1"/>
</dbReference>
<evidence type="ECO:0000256" key="21">
    <source>
        <dbReference type="SAM" id="MobiDB-lite"/>
    </source>
</evidence>
<evidence type="ECO:0000256" key="12">
    <source>
        <dbReference type="ARBA" id="ARBA00023136"/>
    </source>
</evidence>
<evidence type="ECO:0000256" key="11">
    <source>
        <dbReference type="ARBA" id="ARBA00022884"/>
    </source>
</evidence>
<evidence type="ECO:0000256" key="17">
    <source>
        <dbReference type="ARBA" id="ARBA00078232"/>
    </source>
</evidence>
<feature type="region of interest" description="Disordered" evidence="21">
    <location>
        <begin position="752"/>
        <end position="774"/>
    </location>
</feature>
<dbReference type="GO" id="GO:0090263">
    <property type="term" value="P:positive regulation of canonical Wnt signaling pathway"/>
    <property type="evidence" value="ECO:0007669"/>
    <property type="project" value="TreeGrafter"/>
</dbReference>
<dbReference type="CTD" id="65981"/>
<evidence type="ECO:0000256" key="7">
    <source>
        <dbReference type="ARBA" id="ARBA00022604"/>
    </source>
</evidence>
<evidence type="ECO:0000256" key="5">
    <source>
        <dbReference type="ARBA" id="ARBA00022490"/>
    </source>
</evidence>
<feature type="coiled-coil region" evidence="20">
    <location>
        <begin position="82"/>
        <end position="150"/>
    </location>
</feature>
<dbReference type="Proteomes" id="UP000515208">
    <property type="component" value="Unplaced"/>
</dbReference>
<feature type="domain" description="C1q" evidence="22">
    <location>
        <begin position="869"/>
        <end position="1003"/>
    </location>
</feature>
<feature type="region of interest" description="Disordered" evidence="21">
    <location>
        <begin position="786"/>
        <end position="850"/>
    </location>
</feature>
<keyword evidence="11" id="KW-0694">RNA-binding</keyword>
<dbReference type="PANTHER" id="PTHR22922:SF5">
    <property type="entry name" value="CAPRIN-2"/>
    <property type="match status" value="1"/>
</dbReference>
<evidence type="ECO:0000256" key="8">
    <source>
        <dbReference type="ARBA" id="ARBA00022723"/>
    </source>
</evidence>
<proteinExistence type="inferred from homology"/>
<dbReference type="Gene3D" id="2.60.120.40">
    <property type="match status" value="1"/>
</dbReference>
<keyword evidence="6" id="KW-0597">Phosphoprotein</keyword>
<evidence type="ECO:0000256" key="10">
    <source>
        <dbReference type="ARBA" id="ARBA00022837"/>
    </source>
</evidence>
<evidence type="ECO:0000256" key="19">
    <source>
        <dbReference type="ARBA" id="ARBA00081559"/>
    </source>
</evidence>
<sequence length="1003" mass="112403">MESGASSVSMVQLSSSPFGYQSPSGHSEEGKQRTMKSAKPQVNHSQHGESQRAMSPLQSALSSAASPSQAYETYIDNGLICLKHKIRNIEKKKLKLEDYKDRLKNGEHLNPDQLEAVEKYEEVLHNLEFAKELQKTFSGLSQDLLKAQKKAQRREHMLKLEAEKKKLRTILQVQYVLQNLMQEHVQKDFKGGLNGAVYLPLKELDYLIKFSKLTCPERNESLSVEDQMEQSSLYFWDLLEGSEKAVVGTTYKHMKDLLSKLLNSGYFESIPVPKHAKEKEVSLEEEMLIKSEKKKQLLKTESVKESESLMELAQPEIQPQEFLNRRYMTEVDYSSKQDEEQSWEADYARKPNLPKCWDMLTEPDGQEKKQETFKSWESSVKHQEVSKPAVSLEQRKQEIPKLRSALQEEQKKQDVSKTKPTPGQWKQEASKSKPGYIQEEQKKQETLKPWPVQPQKEQEPKKQTPKSWTPSVQSDQDITKSWTSPTCEEQDSRHPETPKSWENNVESQKHPLTPQSQISPKSWGVAAASLIPNDQLLPRKFNTEPKDESILDFDKPSSAIPSSQPPSATPGSPVASTEQNLSNQSDFLQEPLQAAVSPSKQPSSLASPNPPMSKGSEQGFQSPPASSSSVTINTAPFQAMQTVFNVNAPLPPRKEQEIKESPYSPGYNQSFTTASTQTPPQCQLPAIHVEQTVLSQDTAASFPDGTIQVSNGSLAFYPAQTNVFPRPSQPFVNSRGSVRGCTRGGRLLTNSYRSPGGYKGFDNYRGPPSISNGNYSQLQFQAREYPGTPYSQRDNFQQCYKRGGTSAGPRANSRAGWSDSSQVSSPERDNETFNSGDSGQGDSRSMTPVDVPVTNPAATILPVHVYPLPQQMRVAFSAARTSNLAPGTLDQPIVFDLLLNNLGETFDLQLGRFNCPVNGTYVFIFHMLKLAVNVPLYVNLMKNEEVLVSAYANDGAPDHETASNHAILQLFQGDQIWLRLHRGAIYGSSWKYSTFSGYLLYQD</sequence>
<evidence type="ECO:0000256" key="9">
    <source>
        <dbReference type="ARBA" id="ARBA00022782"/>
    </source>
</evidence>
<organism evidence="23 24">
    <name type="scientific">Bison bison bison</name>
    <name type="common">North American plains bison</name>
    <dbReference type="NCBI Taxonomy" id="43346"/>
    <lineage>
        <taxon>Eukaryota</taxon>
        <taxon>Metazoa</taxon>
        <taxon>Chordata</taxon>
        <taxon>Craniata</taxon>
        <taxon>Vertebrata</taxon>
        <taxon>Euteleostomi</taxon>
        <taxon>Mammalia</taxon>
        <taxon>Eutheria</taxon>
        <taxon>Laurasiatheria</taxon>
        <taxon>Artiodactyla</taxon>
        <taxon>Ruminantia</taxon>
        <taxon>Pecora</taxon>
        <taxon>Bovidae</taxon>
        <taxon>Bovinae</taxon>
        <taxon>Bison</taxon>
    </lineage>
</organism>
<evidence type="ECO:0000256" key="16">
    <source>
        <dbReference type="ARBA" id="ARBA00067331"/>
    </source>
</evidence>
<dbReference type="GO" id="GO:0005102">
    <property type="term" value="F:signaling receptor binding"/>
    <property type="evidence" value="ECO:0007669"/>
    <property type="project" value="TreeGrafter"/>
</dbReference>
<keyword evidence="7" id="KW-0341">Growth regulation</keyword>
<dbReference type="RefSeq" id="XP_010858912.1">
    <property type="nucleotide sequence ID" value="XM_010860610.1"/>
</dbReference>
<evidence type="ECO:0000256" key="2">
    <source>
        <dbReference type="ARBA" id="ARBA00004496"/>
    </source>
</evidence>
<feature type="compositionally biased region" description="Polar residues" evidence="21">
    <location>
        <begin position="789"/>
        <end position="798"/>
    </location>
</feature>
<protein>
    <recommendedName>
        <fullName evidence="16">Caprin-2</fullName>
    </recommendedName>
    <alternativeName>
        <fullName evidence="18">C1q domain-containing protein 1</fullName>
    </alternativeName>
    <alternativeName>
        <fullName evidence="17">Cytoplasmic activation/proliferation-associated protein 2</fullName>
    </alternativeName>
    <alternativeName>
        <fullName evidence="19">RNA granule protein 140</fullName>
    </alternativeName>
</protein>
<comment type="subcellular location">
    <subcellularLocation>
        <location evidence="1">Cell membrane</location>
        <topology evidence="1">Peripheral membrane protein</topology>
    </subcellularLocation>
    <subcellularLocation>
        <location evidence="2">Cytoplasm</location>
    </subcellularLocation>
</comment>
<dbReference type="GeneID" id="105003436"/>
<gene>
    <name evidence="24" type="primary">CAPRIN2</name>
</gene>
<feature type="compositionally biased region" description="Basic and acidic residues" evidence="21">
    <location>
        <begin position="490"/>
        <end position="499"/>
    </location>
</feature>
<keyword evidence="8" id="KW-0479">Metal-binding</keyword>
<evidence type="ECO:0000256" key="4">
    <source>
        <dbReference type="ARBA" id="ARBA00022475"/>
    </source>
</evidence>
<feature type="region of interest" description="Disordered" evidence="21">
    <location>
        <begin position="1"/>
        <end position="61"/>
    </location>
</feature>
<keyword evidence="23" id="KW-1185">Reference proteome</keyword>
<dbReference type="InterPro" id="IPR001073">
    <property type="entry name" value="C1q_dom"/>
</dbReference>
<dbReference type="GO" id="GO:0005886">
    <property type="term" value="C:plasma membrane"/>
    <property type="evidence" value="ECO:0007669"/>
    <property type="project" value="UniProtKB-SubCell"/>
</dbReference>
<evidence type="ECO:0000313" key="24">
    <source>
        <dbReference type="RefSeq" id="XP_010858912.1"/>
    </source>
</evidence>
<dbReference type="InterPro" id="IPR041637">
    <property type="entry name" value="Caprin-1_dimer"/>
</dbReference>
<dbReference type="InterPro" id="IPR022070">
    <property type="entry name" value="Caprin-1_C"/>
</dbReference>
<dbReference type="PANTHER" id="PTHR22922">
    <property type="entry name" value="GPI-ANCHORED PROTEIN P137"/>
    <property type="match status" value="1"/>
</dbReference>
<name>A0A6P3J546_BISBB</name>
<dbReference type="GO" id="GO:0003723">
    <property type="term" value="F:RNA binding"/>
    <property type="evidence" value="ECO:0007669"/>
    <property type="project" value="UniProtKB-KW"/>
</dbReference>
<keyword evidence="13" id="KW-0652">Protein synthesis inhibitor</keyword>
<evidence type="ECO:0000256" key="13">
    <source>
        <dbReference type="ARBA" id="ARBA00023193"/>
    </source>
</evidence>
<dbReference type="PRINTS" id="PR00007">
    <property type="entry name" value="COMPLEMNTC1Q"/>
</dbReference>
<dbReference type="SMART" id="SM00110">
    <property type="entry name" value="C1Q"/>
    <property type="match status" value="1"/>
</dbReference>
<dbReference type="Pfam" id="PF18293">
    <property type="entry name" value="Caprin-1_dimer"/>
    <property type="match status" value="1"/>
</dbReference>
<dbReference type="Pfam" id="PF00386">
    <property type="entry name" value="C1q"/>
    <property type="match status" value="1"/>
</dbReference>
<comment type="similarity">
    <text evidence="3">Belongs to the caprin family.</text>
</comment>
<keyword evidence="20" id="KW-0175">Coiled coil</keyword>
<comment type="function">
    <text evidence="14">Promotes phosphorylation of the Wnt coreceptor LRP6, leading to increased activity of the canonical Wnt signaling pathway. Facilitates constitutive LRP6 phosphorylation by CDK14/CCNY during G2/M stage of the cell cycle, which may potentiate cells for Wnt signaling. May regulate the transport and translation of mRNAs, modulating for instance the expression of proteins involved in synaptic plasticity in neurons. Involved in regulation of growth as erythroblasts shift from a highly proliferative state towards their terminal phase of differentiation. May be involved in apoptosis.</text>
</comment>
<evidence type="ECO:0000313" key="23">
    <source>
        <dbReference type="Proteomes" id="UP000515208"/>
    </source>
</evidence>
<dbReference type="AlphaFoldDB" id="A0A6P3J546"/>
<evidence type="ECO:0000256" key="18">
    <source>
        <dbReference type="ARBA" id="ARBA00080108"/>
    </source>
</evidence>
<dbReference type="InterPro" id="IPR008983">
    <property type="entry name" value="Tumour_necrosis_fac-like_dom"/>
</dbReference>
<feature type="compositionally biased region" description="Polar residues" evidence="21">
    <location>
        <begin position="467"/>
        <end position="487"/>
    </location>
</feature>